<organism evidence="2 3">
    <name type="scientific">Sphingomonas ginsenosidivorax</name>
    <dbReference type="NCBI Taxonomy" id="862135"/>
    <lineage>
        <taxon>Bacteria</taxon>
        <taxon>Pseudomonadati</taxon>
        <taxon>Pseudomonadota</taxon>
        <taxon>Alphaproteobacteria</taxon>
        <taxon>Sphingomonadales</taxon>
        <taxon>Sphingomonadaceae</taxon>
        <taxon>Sphingomonas</taxon>
    </lineage>
</organism>
<dbReference type="GO" id="GO:0030570">
    <property type="term" value="F:pectate lyase activity"/>
    <property type="evidence" value="ECO:0007669"/>
    <property type="project" value="UniProtKB-EC"/>
</dbReference>
<keyword evidence="3" id="KW-1185">Reference proteome</keyword>
<dbReference type="SUPFAM" id="SSF81853">
    <property type="entry name" value="Family 10 polysaccharide lyase"/>
    <property type="match status" value="1"/>
</dbReference>
<dbReference type="RefSeq" id="WP_147079027.1">
    <property type="nucleotide sequence ID" value="NZ_VOQR01000001.1"/>
</dbReference>
<dbReference type="EMBL" id="VOQR01000001">
    <property type="protein sequence ID" value="TXC69611.1"/>
    <property type="molecule type" value="Genomic_DNA"/>
</dbReference>
<dbReference type="EC" id="4.2.2.2" evidence="2"/>
<dbReference type="Pfam" id="PF09492">
    <property type="entry name" value="Pec_lyase"/>
    <property type="match status" value="1"/>
</dbReference>
<evidence type="ECO:0000313" key="3">
    <source>
        <dbReference type="Proteomes" id="UP000321250"/>
    </source>
</evidence>
<sequence>MTAIAAALCLAVLATAPGEAKVVGMNQPAQSVTAARLAGLPASQRAAWSAYLATSIAAMRADKAALAAERSAGTPVPPAPETGNGLLTMPLDRPADWYGGADARRIADTILSFQTPSGGWGKNQPRGPARQPGQAFVSNNANMAAKPGDFDPPESWHYVGTIDNDATTHEIRFLARVVTRLGKDPAATTYRRGVERGVRYLLRAQYPNGGWPQVWPLEGGYHDAITLNDNAMAQVLDLLTDAAAGKDDFAFVPAAVRSQARSAAARGVACILAMQVVRNGQRTGWGQQHDAVTLAITSARNYEPAALAAPESAAVLGYLMRVPGRDPAVQTAIDAAAAWLRASAIHGQAWRDAKDGLGRQLIPDPAAPLLWARFYTVAENQPLFGDRDKTLHDDVMELSTGRRRGYAWFGTAPGSILAAYDKR</sequence>
<feature type="chain" id="PRO_5022765637" evidence="1">
    <location>
        <begin position="21"/>
        <end position="423"/>
    </location>
</feature>
<comment type="caution">
    <text evidence="2">The sequence shown here is derived from an EMBL/GenBank/DDBJ whole genome shotgun (WGS) entry which is preliminary data.</text>
</comment>
<reference evidence="2 3" key="1">
    <citation type="journal article" date="2013" name="Antonie Van Leeuwenhoek">
        <title>Sphingomonas ginsenosidivorax sp. nov., with the ability to transform ginsenosides.</title>
        <authorList>
            <person name="Jin X.F."/>
            <person name="Kim J.K."/>
            <person name="Liu Q.M."/>
            <person name="Kang M.S."/>
            <person name="He D."/>
            <person name="Jin F.X."/>
            <person name="Kim S.C."/>
            <person name="Im W.T."/>
        </authorList>
    </citation>
    <scope>NUCLEOTIDE SEQUENCE [LARGE SCALE GENOMIC DNA]</scope>
    <source>
        <strain evidence="2 3">KHI67</strain>
    </source>
</reference>
<keyword evidence="1" id="KW-0732">Signal</keyword>
<proteinExistence type="predicted"/>
<evidence type="ECO:0000313" key="2">
    <source>
        <dbReference type="EMBL" id="TXC69611.1"/>
    </source>
</evidence>
<dbReference type="NCBIfam" id="TIGR02474">
    <property type="entry name" value="pec_lyase"/>
    <property type="match status" value="1"/>
</dbReference>
<feature type="signal peptide" evidence="1">
    <location>
        <begin position="1"/>
        <end position="20"/>
    </location>
</feature>
<name>A0A5C6UBK3_9SPHN</name>
<dbReference type="Gene3D" id="1.50.10.20">
    <property type="match status" value="1"/>
</dbReference>
<dbReference type="OrthoDB" id="9804686at2"/>
<protein>
    <submittedName>
        <fullName evidence="2">Pectate lyase</fullName>
        <ecNumber evidence="2">4.2.2.2</ecNumber>
    </submittedName>
</protein>
<dbReference type="AlphaFoldDB" id="A0A5C6UBK3"/>
<gene>
    <name evidence="2" type="primary">pelA</name>
    <name evidence="2" type="ORF">FSB78_00520</name>
</gene>
<keyword evidence="2" id="KW-0456">Lyase</keyword>
<accession>A0A5C6UBK3</accession>
<dbReference type="InterPro" id="IPR012669">
    <property type="entry name" value="Pectate_lyase"/>
</dbReference>
<evidence type="ECO:0000256" key="1">
    <source>
        <dbReference type="SAM" id="SignalP"/>
    </source>
</evidence>
<dbReference type="Proteomes" id="UP000321250">
    <property type="component" value="Unassembled WGS sequence"/>
</dbReference>